<keyword evidence="5" id="KW-0949">S-adenosyl-L-methionine</keyword>
<dbReference type="EC" id="2.1.1.220" evidence="2"/>
<dbReference type="EMBL" id="UYRU01044875">
    <property type="protein sequence ID" value="VDK88017.1"/>
    <property type="molecule type" value="Genomic_DNA"/>
</dbReference>
<keyword evidence="6" id="KW-0819">tRNA processing</keyword>
<evidence type="ECO:0000256" key="8">
    <source>
        <dbReference type="ARBA" id="ARBA00048481"/>
    </source>
</evidence>
<dbReference type="Gene3D" id="3.10.330.20">
    <property type="match status" value="1"/>
</dbReference>
<evidence type="ECO:0000313" key="10">
    <source>
        <dbReference type="EMBL" id="VDK88017.1"/>
    </source>
</evidence>
<keyword evidence="3" id="KW-0489">Methyltransferase</keyword>
<gene>
    <name evidence="10" type="ORF">DILT_LOCUS4130</name>
</gene>
<dbReference type="GO" id="GO:0005634">
    <property type="term" value="C:nucleus"/>
    <property type="evidence" value="ECO:0007669"/>
    <property type="project" value="UniProtKB-SubCell"/>
</dbReference>
<dbReference type="Pfam" id="PF08704">
    <property type="entry name" value="GCD14"/>
    <property type="match status" value="1"/>
</dbReference>
<comment type="catalytic activity">
    <reaction evidence="8">
        <text>an adenosine in mRNA + S-adenosyl-L-methionine = an N(1)-methyladenosine in mRNA + S-adenosyl-L-homocysteine + H(+)</text>
        <dbReference type="Rhea" id="RHEA:55392"/>
        <dbReference type="Rhea" id="RHEA-COMP:12414"/>
        <dbReference type="Rhea" id="RHEA-COMP:12415"/>
        <dbReference type="ChEBI" id="CHEBI:15378"/>
        <dbReference type="ChEBI" id="CHEBI:57856"/>
        <dbReference type="ChEBI" id="CHEBI:59789"/>
        <dbReference type="ChEBI" id="CHEBI:74411"/>
        <dbReference type="ChEBI" id="CHEBI:74491"/>
    </reaction>
</comment>
<evidence type="ECO:0000259" key="9">
    <source>
        <dbReference type="Pfam" id="PF08704"/>
    </source>
</evidence>
<keyword evidence="7" id="KW-0539">Nucleus</keyword>
<dbReference type="GO" id="GO:0031515">
    <property type="term" value="C:tRNA (m1A) methyltransferase complex"/>
    <property type="evidence" value="ECO:0007669"/>
    <property type="project" value="InterPro"/>
</dbReference>
<evidence type="ECO:0000256" key="1">
    <source>
        <dbReference type="ARBA" id="ARBA00004123"/>
    </source>
</evidence>
<feature type="domain" description="tRNA (adenine(58)-N(1))-methyltransferase catalytic subunit TRM61 C-terminal" evidence="9">
    <location>
        <begin position="66"/>
        <end position="259"/>
    </location>
</feature>
<dbReference type="Proteomes" id="UP000281553">
    <property type="component" value="Unassembled WGS sequence"/>
</dbReference>
<keyword evidence="11" id="KW-1185">Reference proteome</keyword>
<reference evidence="10 11" key="1">
    <citation type="submission" date="2018-11" db="EMBL/GenBank/DDBJ databases">
        <authorList>
            <consortium name="Pathogen Informatics"/>
        </authorList>
    </citation>
    <scope>NUCLEOTIDE SEQUENCE [LARGE SCALE GENOMIC DNA]</scope>
</reference>
<comment type="subcellular location">
    <subcellularLocation>
        <location evidence="1">Nucleus</location>
    </subcellularLocation>
</comment>
<dbReference type="InterPro" id="IPR029063">
    <property type="entry name" value="SAM-dependent_MTases_sf"/>
</dbReference>
<sequence>MQPPRKRPFRKTIASEGDTVIISFGKNDTMIMRLLRGDITQLKFGALKHNDVIGKPYGSRINTSRGHVYLLALDPALWSASLPHRTQIIYPTDASMIVGRLDLVPGSRVMEAGTGSGALTHALAQAVWPTGCVRTFDFHQERVNRARVEFEQHEIADIVHVEQLDVLTEGFPTVGSPYNPEGVHAVMIDLPEPWVVIPRLSDCFTTSGGRVCIFSPCIEQVQKSCDALRASNFADIEVLECVQRTYDFVHTVLNKSKVEPAEVPRDGDQIEDEKKPKPFFDRHLFPPPPKYVTSTRNAVRDERSKGMQHADGSWEAYPKVSALFFFYTNTFESKFQPA</sequence>
<dbReference type="OrthoDB" id="1925287at2759"/>
<evidence type="ECO:0000256" key="5">
    <source>
        <dbReference type="ARBA" id="ARBA00022691"/>
    </source>
</evidence>
<accession>A0A3P6TRP2</accession>
<evidence type="ECO:0000256" key="3">
    <source>
        <dbReference type="ARBA" id="ARBA00022603"/>
    </source>
</evidence>
<evidence type="ECO:0000313" key="11">
    <source>
        <dbReference type="Proteomes" id="UP000281553"/>
    </source>
</evidence>
<organism evidence="10 11">
    <name type="scientific">Dibothriocephalus latus</name>
    <name type="common">Fish tapeworm</name>
    <name type="synonym">Diphyllobothrium latum</name>
    <dbReference type="NCBI Taxonomy" id="60516"/>
    <lineage>
        <taxon>Eukaryota</taxon>
        <taxon>Metazoa</taxon>
        <taxon>Spiralia</taxon>
        <taxon>Lophotrochozoa</taxon>
        <taxon>Platyhelminthes</taxon>
        <taxon>Cestoda</taxon>
        <taxon>Eucestoda</taxon>
        <taxon>Diphyllobothriidea</taxon>
        <taxon>Diphyllobothriidae</taxon>
        <taxon>Dibothriocephalus</taxon>
    </lineage>
</organism>
<evidence type="ECO:0000256" key="2">
    <source>
        <dbReference type="ARBA" id="ARBA00012796"/>
    </source>
</evidence>
<dbReference type="AlphaFoldDB" id="A0A3P6TRP2"/>
<dbReference type="GO" id="GO:0160107">
    <property type="term" value="F:tRNA (adenine(58)-N1)-methyltransferase activity"/>
    <property type="evidence" value="ECO:0007669"/>
    <property type="project" value="UniProtKB-EC"/>
</dbReference>
<dbReference type="PANTHER" id="PTHR12133">
    <property type="entry name" value="TRNA (ADENINE(58)-N(1))-METHYLTRANSFERASE"/>
    <property type="match status" value="1"/>
</dbReference>
<dbReference type="InterPro" id="IPR014816">
    <property type="entry name" value="tRNA_MeTrfase_Gcd14"/>
</dbReference>
<dbReference type="SUPFAM" id="SSF53335">
    <property type="entry name" value="S-adenosyl-L-methionine-dependent methyltransferases"/>
    <property type="match status" value="1"/>
</dbReference>
<keyword evidence="4" id="KW-0808">Transferase</keyword>
<dbReference type="GO" id="GO:0030488">
    <property type="term" value="P:tRNA methylation"/>
    <property type="evidence" value="ECO:0007669"/>
    <property type="project" value="InterPro"/>
</dbReference>
<dbReference type="Gene3D" id="3.40.50.150">
    <property type="entry name" value="Vaccinia Virus protein VP39"/>
    <property type="match status" value="1"/>
</dbReference>
<proteinExistence type="predicted"/>
<protein>
    <recommendedName>
        <fullName evidence="2">tRNA (adenine(58)-N(1))-methyltransferase</fullName>
        <ecNumber evidence="2">2.1.1.220</ecNumber>
    </recommendedName>
</protein>
<evidence type="ECO:0000256" key="7">
    <source>
        <dbReference type="ARBA" id="ARBA00023242"/>
    </source>
</evidence>
<evidence type="ECO:0000256" key="4">
    <source>
        <dbReference type="ARBA" id="ARBA00022679"/>
    </source>
</evidence>
<evidence type="ECO:0000256" key="6">
    <source>
        <dbReference type="ARBA" id="ARBA00022694"/>
    </source>
</evidence>
<dbReference type="PANTHER" id="PTHR12133:SF2">
    <property type="entry name" value="TRNA (ADENINE(58)-N(1))-METHYLTRANSFERASE CATALYTIC SUBUNIT TRMT61A"/>
    <property type="match status" value="1"/>
</dbReference>
<dbReference type="InterPro" id="IPR049470">
    <property type="entry name" value="TRM61_C"/>
</dbReference>
<dbReference type="PROSITE" id="PS51620">
    <property type="entry name" value="SAM_TRM61"/>
    <property type="match status" value="1"/>
</dbReference>
<name>A0A3P6TRP2_DIBLA</name>